<dbReference type="GO" id="GO:0015108">
    <property type="term" value="F:chloride transmembrane transporter activity"/>
    <property type="evidence" value="ECO:0007669"/>
    <property type="project" value="InterPro"/>
</dbReference>
<feature type="transmembrane region" description="Helical" evidence="5">
    <location>
        <begin position="108"/>
        <end position="131"/>
    </location>
</feature>
<evidence type="ECO:0008006" key="7">
    <source>
        <dbReference type="Google" id="ProtNLM"/>
    </source>
</evidence>
<dbReference type="Gene3D" id="1.10.3080.10">
    <property type="entry name" value="Clc chloride channel"/>
    <property type="match status" value="1"/>
</dbReference>
<accession>A0A7S3RS59</accession>
<protein>
    <recommendedName>
        <fullName evidence="7">Chloride channel protein</fullName>
    </recommendedName>
</protein>
<evidence type="ECO:0000256" key="1">
    <source>
        <dbReference type="ARBA" id="ARBA00004141"/>
    </source>
</evidence>
<sequence length="222" mass="23895">MDFNCSVVWELSRPDRASENALPRPGYWARKAIATWLSYWTGIPGGIFAPTIAVGIGFGRFLCRNVIYPWHFGSEHVLTAHEPLVAVLSATAYFAGVTHSPMTAFAVMAGLFSTTSSVVTAMLVAAVLGWLSSRLVAPRPLYGALSAKLPPPLPPESLECDPQALPPPHYVPRGVSARRAHFVEVSERLPSAPAGGRGPRRCTDIVTSESELSHACVSQTRC</sequence>
<dbReference type="InterPro" id="IPR001807">
    <property type="entry name" value="ClC"/>
</dbReference>
<gene>
    <name evidence="6" type="ORF">EHUX00137_LOCUS6916</name>
</gene>
<dbReference type="InterPro" id="IPR014743">
    <property type="entry name" value="Cl-channel_core"/>
</dbReference>
<dbReference type="EMBL" id="HBIR01009814">
    <property type="protein sequence ID" value="CAE0533215.1"/>
    <property type="molecule type" value="Transcribed_RNA"/>
</dbReference>
<keyword evidence="2 5" id="KW-0812">Transmembrane</keyword>
<dbReference type="PRINTS" id="PR00762">
    <property type="entry name" value="CLCHANNEL"/>
</dbReference>
<comment type="subcellular location">
    <subcellularLocation>
        <location evidence="1">Membrane</location>
        <topology evidence="1">Multi-pass membrane protein</topology>
    </subcellularLocation>
</comment>
<evidence type="ECO:0000256" key="2">
    <source>
        <dbReference type="ARBA" id="ARBA00022692"/>
    </source>
</evidence>
<evidence type="ECO:0000256" key="5">
    <source>
        <dbReference type="SAM" id="Phobius"/>
    </source>
</evidence>
<dbReference type="AlphaFoldDB" id="A0A7S3RS59"/>
<organism evidence="6">
    <name type="scientific">Emiliania huxleyi</name>
    <name type="common">Coccolithophore</name>
    <name type="synonym">Pontosphaera huxleyi</name>
    <dbReference type="NCBI Taxonomy" id="2903"/>
    <lineage>
        <taxon>Eukaryota</taxon>
        <taxon>Haptista</taxon>
        <taxon>Haptophyta</taxon>
        <taxon>Prymnesiophyceae</taxon>
        <taxon>Isochrysidales</taxon>
        <taxon>Noelaerhabdaceae</taxon>
        <taxon>Emiliania</taxon>
    </lineage>
</organism>
<proteinExistence type="predicted"/>
<keyword evidence="3 5" id="KW-1133">Transmembrane helix</keyword>
<name>A0A7S3RS59_EMIHU</name>
<reference evidence="6" key="1">
    <citation type="submission" date="2021-01" db="EMBL/GenBank/DDBJ databases">
        <authorList>
            <person name="Corre E."/>
            <person name="Pelletier E."/>
            <person name="Niang G."/>
            <person name="Scheremetjew M."/>
            <person name="Finn R."/>
            <person name="Kale V."/>
            <person name="Holt S."/>
            <person name="Cochrane G."/>
            <person name="Meng A."/>
            <person name="Brown T."/>
            <person name="Cohen L."/>
        </authorList>
    </citation>
    <scope>NUCLEOTIDE SEQUENCE</scope>
    <source>
        <strain evidence="6">379</strain>
    </source>
</reference>
<evidence type="ECO:0000256" key="4">
    <source>
        <dbReference type="ARBA" id="ARBA00023136"/>
    </source>
</evidence>
<dbReference type="Pfam" id="PF00654">
    <property type="entry name" value="Voltage_CLC"/>
    <property type="match status" value="1"/>
</dbReference>
<feature type="transmembrane region" description="Helical" evidence="5">
    <location>
        <begin position="84"/>
        <end position="102"/>
    </location>
</feature>
<feature type="transmembrane region" description="Helical" evidence="5">
    <location>
        <begin position="37"/>
        <end position="63"/>
    </location>
</feature>
<evidence type="ECO:0000313" key="6">
    <source>
        <dbReference type="EMBL" id="CAE0533215.1"/>
    </source>
</evidence>
<keyword evidence="4 5" id="KW-0472">Membrane</keyword>
<dbReference type="SUPFAM" id="SSF81340">
    <property type="entry name" value="Clc chloride channel"/>
    <property type="match status" value="1"/>
</dbReference>
<evidence type="ECO:0000256" key="3">
    <source>
        <dbReference type="ARBA" id="ARBA00022989"/>
    </source>
</evidence>
<dbReference type="GO" id="GO:0016020">
    <property type="term" value="C:membrane"/>
    <property type="evidence" value="ECO:0007669"/>
    <property type="project" value="UniProtKB-SubCell"/>
</dbReference>